<evidence type="ECO:0000256" key="1">
    <source>
        <dbReference type="SAM" id="MobiDB-lite"/>
    </source>
</evidence>
<sequence>MPMQDIPDITHLNRLNDVFFKALLGSEERKTLTLNFINAILNREGSNAFTSITFSDKEIVPPRIDGKLSFLDVLVKMDDGTRVHVEVQVLMDEYMVNRSLYYWGRIYSRELEKGDLYGDLRPVITINLLDFNRFPQYDTYVNTYHITNDDTHDILTNHLEMHFIELKKIHISDIKKLKRSERWIAYFSPNFTDQERRALAMSDTAIREAMDYEKQFATNNELKSAYWEHERTMRDIASALYSREKAGQERGERIGQERGERIGQERGERIGQERGEKTGRQALSALLQKLLQEGRTEDINRVLQDNEYQEKLLQEYHLK</sequence>
<dbReference type="NCBIfam" id="TIGR01784">
    <property type="entry name" value="T_den_put_tspse"/>
    <property type="match status" value="1"/>
</dbReference>
<dbReference type="Pfam" id="PF12784">
    <property type="entry name" value="PDDEXK_2"/>
    <property type="match status" value="1"/>
</dbReference>
<evidence type="ECO:0000313" key="3">
    <source>
        <dbReference type="Proteomes" id="UP001605989"/>
    </source>
</evidence>
<evidence type="ECO:0000313" key="2">
    <source>
        <dbReference type="EMBL" id="MFG6271674.1"/>
    </source>
</evidence>
<organism evidence="2 3">
    <name type="scientific">Megasphaera hexanoica</name>
    <dbReference type="NCBI Taxonomy" id="1675036"/>
    <lineage>
        <taxon>Bacteria</taxon>
        <taxon>Bacillati</taxon>
        <taxon>Bacillota</taxon>
        <taxon>Negativicutes</taxon>
        <taxon>Veillonellales</taxon>
        <taxon>Veillonellaceae</taxon>
        <taxon>Megasphaera</taxon>
    </lineage>
</organism>
<dbReference type="EMBL" id="JBIEKR010000001">
    <property type="protein sequence ID" value="MFG6271674.1"/>
    <property type="molecule type" value="Genomic_DNA"/>
</dbReference>
<feature type="region of interest" description="Disordered" evidence="1">
    <location>
        <begin position="247"/>
        <end position="278"/>
    </location>
</feature>
<protein>
    <submittedName>
        <fullName evidence="2">Rpn family recombination-promoting nuclease/putative transposase</fullName>
    </submittedName>
</protein>
<dbReference type="RefSeq" id="WP_113855943.1">
    <property type="nucleotide sequence ID" value="NZ_CP011940.1"/>
</dbReference>
<comment type="caution">
    <text evidence="2">The sequence shown here is derived from an EMBL/GenBank/DDBJ whole genome shotgun (WGS) entry which is preliminary data.</text>
</comment>
<dbReference type="Proteomes" id="UP001605989">
    <property type="component" value="Unassembled WGS sequence"/>
</dbReference>
<dbReference type="PANTHER" id="PTHR41317:SF1">
    <property type="entry name" value="PD-(D_E)XK NUCLEASE FAMILY TRANSPOSASE"/>
    <property type="match status" value="1"/>
</dbReference>
<dbReference type="PANTHER" id="PTHR41317">
    <property type="entry name" value="PD-(D_E)XK NUCLEASE FAMILY TRANSPOSASE"/>
    <property type="match status" value="1"/>
</dbReference>
<keyword evidence="3" id="KW-1185">Reference proteome</keyword>
<reference evidence="2 3" key="1">
    <citation type="submission" date="2024-10" db="EMBL/GenBank/DDBJ databases">
        <authorList>
            <person name="Sang B.-I."/>
            <person name="Prabhaharan D."/>
        </authorList>
    </citation>
    <scope>NUCLEOTIDE SEQUENCE [LARGE SCALE GENOMIC DNA]</scope>
    <source>
        <strain evidence="2 3">MH</strain>
    </source>
</reference>
<gene>
    <name evidence="2" type="ORF">ACGTZG_00540</name>
</gene>
<dbReference type="InterPro" id="IPR010106">
    <property type="entry name" value="RpnA"/>
</dbReference>
<name>A0ABW7DJX8_9FIRM</name>
<proteinExistence type="predicted"/>
<accession>A0ABW7DJX8</accession>